<dbReference type="SUPFAM" id="SSF52540">
    <property type="entry name" value="P-loop containing nucleoside triphosphate hydrolases"/>
    <property type="match status" value="1"/>
</dbReference>
<feature type="compositionally biased region" description="Low complexity" evidence="11">
    <location>
        <begin position="218"/>
        <end position="228"/>
    </location>
</feature>
<dbReference type="GO" id="GO:0002184">
    <property type="term" value="P:cytoplasmic translational termination"/>
    <property type="evidence" value="ECO:0007669"/>
    <property type="project" value="UniProtKB-ARBA"/>
</dbReference>
<keyword evidence="7" id="KW-0342">GTP-binding</keyword>
<keyword evidence="14" id="KW-1185">Reference proteome</keyword>
<dbReference type="Gene3D" id="2.40.30.10">
    <property type="entry name" value="Translation factors"/>
    <property type="match status" value="2"/>
</dbReference>
<comment type="subunit">
    <text evidence="9">Component of the Dom34-Hbs1 complex, also named Pelota-HBS1L complex, composed of dom34 and hbs1.</text>
</comment>
<evidence type="ECO:0000256" key="3">
    <source>
        <dbReference type="ARBA" id="ARBA00022490"/>
    </source>
</evidence>
<dbReference type="CDD" id="cd04093">
    <property type="entry name" value="HBS1_C_III"/>
    <property type="match status" value="1"/>
</dbReference>
<evidence type="ECO:0000313" key="13">
    <source>
        <dbReference type="EMBL" id="KAJ3226911.1"/>
    </source>
</evidence>
<dbReference type="AlphaFoldDB" id="A0AAD5U712"/>
<dbReference type="InterPro" id="IPR009001">
    <property type="entry name" value="Transl_elong_EF1A/Init_IF2_C"/>
</dbReference>
<organism evidence="13 14">
    <name type="scientific">Clydaea vesicula</name>
    <dbReference type="NCBI Taxonomy" id="447962"/>
    <lineage>
        <taxon>Eukaryota</taxon>
        <taxon>Fungi</taxon>
        <taxon>Fungi incertae sedis</taxon>
        <taxon>Chytridiomycota</taxon>
        <taxon>Chytridiomycota incertae sedis</taxon>
        <taxon>Chytridiomycetes</taxon>
        <taxon>Lobulomycetales</taxon>
        <taxon>Lobulomycetaceae</taxon>
        <taxon>Clydaea</taxon>
    </lineage>
</organism>
<dbReference type="PANTHER" id="PTHR23115">
    <property type="entry name" value="TRANSLATION FACTOR"/>
    <property type="match status" value="1"/>
</dbReference>
<comment type="catalytic activity">
    <reaction evidence="8">
        <text>GTP + H2O = GDP + phosphate + H(+)</text>
        <dbReference type="Rhea" id="RHEA:19669"/>
        <dbReference type="ChEBI" id="CHEBI:15377"/>
        <dbReference type="ChEBI" id="CHEBI:15378"/>
        <dbReference type="ChEBI" id="CHEBI:37565"/>
        <dbReference type="ChEBI" id="CHEBI:43474"/>
        <dbReference type="ChEBI" id="CHEBI:58189"/>
    </reaction>
    <physiologicalReaction direction="left-to-right" evidence="8">
        <dbReference type="Rhea" id="RHEA:19670"/>
    </physiologicalReaction>
</comment>
<dbReference type="PROSITE" id="PS51722">
    <property type="entry name" value="G_TR_2"/>
    <property type="match status" value="1"/>
</dbReference>
<comment type="caution">
    <text evidence="13">The sequence shown here is derived from an EMBL/GenBank/DDBJ whole genome shotgun (WGS) entry which is preliminary data.</text>
</comment>
<dbReference type="Pfam" id="PF22594">
    <property type="entry name" value="GTP-eEF1A_C"/>
    <property type="match status" value="1"/>
</dbReference>
<evidence type="ECO:0000256" key="2">
    <source>
        <dbReference type="ARBA" id="ARBA00007249"/>
    </source>
</evidence>
<dbReference type="InterPro" id="IPR009000">
    <property type="entry name" value="Transl_B-barrel_sf"/>
</dbReference>
<evidence type="ECO:0000313" key="14">
    <source>
        <dbReference type="Proteomes" id="UP001211065"/>
    </source>
</evidence>
<dbReference type="CDD" id="cd16267">
    <property type="entry name" value="HBS1-like_II"/>
    <property type="match status" value="1"/>
</dbReference>
<feature type="region of interest" description="Disordered" evidence="11">
    <location>
        <begin position="180"/>
        <end position="230"/>
    </location>
</feature>
<evidence type="ECO:0000256" key="10">
    <source>
        <dbReference type="ARBA" id="ARBA00074866"/>
    </source>
</evidence>
<dbReference type="InterPro" id="IPR050100">
    <property type="entry name" value="TRAFAC_GTPase_members"/>
</dbReference>
<dbReference type="EMBL" id="JADGJW010000026">
    <property type="protein sequence ID" value="KAJ3226911.1"/>
    <property type="molecule type" value="Genomic_DNA"/>
</dbReference>
<accession>A0AAD5U712</accession>
<dbReference type="InterPro" id="IPR027417">
    <property type="entry name" value="P-loop_NTPase"/>
</dbReference>
<reference evidence="13" key="1">
    <citation type="submission" date="2020-05" db="EMBL/GenBank/DDBJ databases">
        <title>Phylogenomic resolution of chytrid fungi.</title>
        <authorList>
            <person name="Stajich J.E."/>
            <person name="Amses K."/>
            <person name="Simmons R."/>
            <person name="Seto K."/>
            <person name="Myers J."/>
            <person name="Bonds A."/>
            <person name="Quandt C.A."/>
            <person name="Barry K."/>
            <person name="Liu P."/>
            <person name="Grigoriev I."/>
            <person name="Longcore J.E."/>
            <person name="James T.Y."/>
        </authorList>
    </citation>
    <scope>NUCLEOTIDE SEQUENCE</scope>
    <source>
        <strain evidence="13">JEL0476</strain>
    </source>
</reference>
<evidence type="ECO:0000259" key="12">
    <source>
        <dbReference type="PROSITE" id="PS51722"/>
    </source>
</evidence>
<evidence type="ECO:0000256" key="11">
    <source>
        <dbReference type="SAM" id="MobiDB-lite"/>
    </source>
</evidence>
<keyword evidence="4" id="KW-0547">Nucleotide-binding</keyword>
<comment type="similarity">
    <text evidence="2">Belongs to the TRAFAC class translation factor GTPase superfamily. Classic translation factor GTPase family. EF-Tu/EF-1A subfamily.</text>
</comment>
<feature type="compositionally biased region" description="Polar residues" evidence="11">
    <location>
        <begin position="112"/>
        <end position="126"/>
    </location>
</feature>
<protein>
    <recommendedName>
        <fullName evidence="10">Elongation factor 1 alpha-like protein</fullName>
    </recommendedName>
</protein>
<dbReference type="Gene3D" id="3.40.50.300">
    <property type="entry name" value="P-loop containing nucleotide triphosphate hydrolases"/>
    <property type="match status" value="1"/>
</dbReference>
<keyword evidence="3" id="KW-0963">Cytoplasm</keyword>
<feature type="compositionally biased region" description="Low complexity" evidence="11">
    <location>
        <begin position="180"/>
        <end position="198"/>
    </location>
</feature>
<name>A0AAD5U712_9FUNG</name>
<dbReference type="SUPFAM" id="SSF50465">
    <property type="entry name" value="EF-Tu/eEF-1alpha/eIF2-gamma C-terminal domain"/>
    <property type="match status" value="1"/>
</dbReference>
<sequence length="699" mass="77528">MSRHRNVRNMIEDDFYDDYDDNSDFGTSYEEYGASFEGHEYLYNRNQSDIQHNSAEEKDYDDNPEGSEILSKVREITGNQFSDQEIKSALCKFDYDINKTVDHCDAEEKQNRGPTSTNDVQISNFNEQKKPKVKKKPVSGAINSTILPKSNAEIDMESLGFSLEKEGILATKILPQPQSMKKSSSLSSLLQQKDNLSSAPTMERSLSKNGSRTGINNSLTSLQQSSSSPKPFKKLINVEKELEVLKKSGVKASLNLVVVGHVDAVFSHIFAKGKSTTMGHLLYLLGEVNERVLKKYEKEAEKMKKGSFSFAWVLDSTQEERERGVTIDVAINTFQTKNLKFTLLDAPGHKDFIPNMISGAAQADCAILVVDSSTGEFESGFELGGQTREHALLLRSLGVVQIIVAVNKLDMMDWSQNRFEHIKTKLLQFLVSTGFHKSKINFVPISGYQGENLVKLSNPLLKSWYKGLTLCDQIDKFTVPERAIKKSFRMSVTDFFKGGLGVGGSGSVSVRGRIEAGTIQIGERVLVRPVNVYGIVKGIEVGDDNPKWAVAGDSITMSLTNCDETHFTTGSVLCDPATPIPVTSYFRAQIVTFDLTRPLIGDDLILIQGSLKEECRISKLVSILNKSTGEVIKQNPRFLQKHQTAVVEIKVINKAICLDVFKESKELGRIMLRLGCNSVAAGIILDILEFQKGGEPETA</sequence>
<evidence type="ECO:0000256" key="9">
    <source>
        <dbReference type="ARBA" id="ARBA00063537"/>
    </source>
</evidence>
<dbReference type="PROSITE" id="PS00301">
    <property type="entry name" value="G_TR_1"/>
    <property type="match status" value="1"/>
</dbReference>
<feature type="domain" description="Tr-type G" evidence="12">
    <location>
        <begin position="259"/>
        <end position="481"/>
    </location>
</feature>
<dbReference type="FunFam" id="3.40.50.300:FF:000204">
    <property type="entry name" value="Translation elongation factor Tu"/>
    <property type="match status" value="1"/>
</dbReference>
<dbReference type="Proteomes" id="UP001211065">
    <property type="component" value="Unassembled WGS sequence"/>
</dbReference>
<dbReference type="GO" id="GO:0003924">
    <property type="term" value="F:GTPase activity"/>
    <property type="evidence" value="ECO:0007669"/>
    <property type="project" value="InterPro"/>
</dbReference>
<dbReference type="InterPro" id="IPR031157">
    <property type="entry name" value="G_TR_CS"/>
</dbReference>
<evidence type="ECO:0000256" key="6">
    <source>
        <dbReference type="ARBA" id="ARBA00022917"/>
    </source>
</evidence>
<evidence type="ECO:0000256" key="7">
    <source>
        <dbReference type="ARBA" id="ARBA00023134"/>
    </source>
</evidence>
<dbReference type="Pfam" id="PF00009">
    <property type="entry name" value="GTP_EFTU"/>
    <property type="match status" value="1"/>
</dbReference>
<keyword evidence="5" id="KW-0378">Hydrolase</keyword>
<gene>
    <name evidence="13" type="primary">HBS1L_1</name>
    <name evidence="13" type="ORF">HK099_003863</name>
</gene>
<keyword evidence="6" id="KW-0648">Protein biosynthesis</keyword>
<feature type="region of interest" description="Disordered" evidence="11">
    <location>
        <begin position="106"/>
        <end position="138"/>
    </location>
</feature>
<dbReference type="GO" id="GO:1990533">
    <property type="term" value="C:Dom34-Hbs1 complex"/>
    <property type="evidence" value="ECO:0007669"/>
    <property type="project" value="UniProtKB-ARBA"/>
</dbReference>
<evidence type="ECO:0000256" key="5">
    <source>
        <dbReference type="ARBA" id="ARBA00022801"/>
    </source>
</evidence>
<comment type="subcellular location">
    <subcellularLocation>
        <location evidence="1">Cytoplasm</location>
    </subcellularLocation>
</comment>
<proteinExistence type="inferred from homology"/>
<dbReference type="InterPro" id="IPR054696">
    <property type="entry name" value="GTP-eEF1A_C"/>
</dbReference>
<feature type="compositionally biased region" description="Polar residues" evidence="11">
    <location>
        <begin position="207"/>
        <end position="217"/>
    </location>
</feature>
<dbReference type="GO" id="GO:0005525">
    <property type="term" value="F:GTP binding"/>
    <property type="evidence" value="ECO:0007669"/>
    <property type="project" value="UniProtKB-KW"/>
</dbReference>
<dbReference type="PRINTS" id="PR00315">
    <property type="entry name" value="ELONGATNFCT"/>
</dbReference>
<dbReference type="FunFam" id="2.40.30.10:FF:000020">
    <property type="entry name" value="Translation elongation factor EF-1"/>
    <property type="match status" value="1"/>
</dbReference>
<dbReference type="CDD" id="cd01883">
    <property type="entry name" value="EF1_alpha"/>
    <property type="match status" value="1"/>
</dbReference>
<evidence type="ECO:0000256" key="4">
    <source>
        <dbReference type="ARBA" id="ARBA00022741"/>
    </source>
</evidence>
<evidence type="ECO:0000256" key="1">
    <source>
        <dbReference type="ARBA" id="ARBA00004496"/>
    </source>
</evidence>
<evidence type="ECO:0000256" key="8">
    <source>
        <dbReference type="ARBA" id="ARBA00049117"/>
    </source>
</evidence>
<dbReference type="InterPro" id="IPR000795">
    <property type="entry name" value="T_Tr_GTP-bd_dom"/>
</dbReference>
<dbReference type="GO" id="GO:0005829">
    <property type="term" value="C:cytosol"/>
    <property type="evidence" value="ECO:0007669"/>
    <property type="project" value="GOC"/>
</dbReference>
<dbReference type="SUPFAM" id="SSF50447">
    <property type="entry name" value="Translation proteins"/>
    <property type="match status" value="1"/>
</dbReference>